<evidence type="ECO:0000256" key="6">
    <source>
        <dbReference type="ARBA" id="ARBA00022859"/>
    </source>
</evidence>
<accession>A0A6A4HQ06</accession>
<comment type="subcellular location">
    <subcellularLocation>
        <location evidence="1">Cytoplasm</location>
    </subcellularLocation>
</comment>
<keyword evidence="6" id="KW-0391">Immunity</keyword>
<dbReference type="Pfam" id="PF20173">
    <property type="entry name" value="ZnF_RZ-type"/>
    <property type="match status" value="1"/>
</dbReference>
<keyword evidence="3" id="KW-0479">Metal-binding</keyword>
<evidence type="ECO:0000259" key="7">
    <source>
        <dbReference type="PROSITE" id="PS51981"/>
    </source>
</evidence>
<dbReference type="GO" id="GO:0005737">
    <property type="term" value="C:cytoplasm"/>
    <property type="evidence" value="ECO:0007669"/>
    <property type="project" value="UniProtKB-SubCell"/>
</dbReference>
<feature type="domain" description="RZ-type" evidence="7">
    <location>
        <begin position="1"/>
        <end position="73"/>
    </location>
</feature>
<proteinExistence type="predicted"/>
<dbReference type="AlphaFoldDB" id="A0A6A4HQ06"/>
<keyword evidence="9" id="KW-1185">Reference proteome</keyword>
<organism evidence="8 9">
    <name type="scientific">Gymnopus androsaceus JB14</name>
    <dbReference type="NCBI Taxonomy" id="1447944"/>
    <lineage>
        <taxon>Eukaryota</taxon>
        <taxon>Fungi</taxon>
        <taxon>Dikarya</taxon>
        <taxon>Basidiomycota</taxon>
        <taxon>Agaricomycotina</taxon>
        <taxon>Agaricomycetes</taxon>
        <taxon>Agaricomycetidae</taxon>
        <taxon>Agaricales</taxon>
        <taxon>Marasmiineae</taxon>
        <taxon>Omphalotaceae</taxon>
        <taxon>Gymnopus</taxon>
    </lineage>
</organism>
<evidence type="ECO:0000256" key="4">
    <source>
        <dbReference type="ARBA" id="ARBA00022771"/>
    </source>
</evidence>
<evidence type="ECO:0000313" key="8">
    <source>
        <dbReference type="EMBL" id="KAE9400166.1"/>
    </source>
</evidence>
<dbReference type="GO" id="GO:0008270">
    <property type="term" value="F:zinc ion binding"/>
    <property type="evidence" value="ECO:0007669"/>
    <property type="project" value="UniProtKB-KW"/>
</dbReference>
<keyword evidence="4" id="KW-0863">Zinc-finger</keyword>
<keyword evidence="2" id="KW-0963">Cytoplasm</keyword>
<evidence type="ECO:0000313" key="9">
    <source>
        <dbReference type="Proteomes" id="UP000799118"/>
    </source>
</evidence>
<name>A0A6A4HQ06_9AGAR</name>
<protein>
    <recommendedName>
        <fullName evidence="7">RZ-type domain-containing protein</fullName>
    </recommendedName>
</protein>
<evidence type="ECO:0000256" key="1">
    <source>
        <dbReference type="ARBA" id="ARBA00004496"/>
    </source>
</evidence>
<evidence type="ECO:0000256" key="2">
    <source>
        <dbReference type="ARBA" id="ARBA00022490"/>
    </source>
</evidence>
<dbReference type="OrthoDB" id="2423195at2759"/>
<dbReference type="InterPro" id="IPR046439">
    <property type="entry name" value="ZF_RZ_dom"/>
</dbReference>
<evidence type="ECO:0000256" key="5">
    <source>
        <dbReference type="ARBA" id="ARBA00022833"/>
    </source>
</evidence>
<keyword evidence="5" id="KW-0862">Zinc</keyword>
<dbReference type="EMBL" id="ML769460">
    <property type="protein sequence ID" value="KAE9400166.1"/>
    <property type="molecule type" value="Genomic_DNA"/>
</dbReference>
<evidence type="ECO:0000256" key="3">
    <source>
        <dbReference type="ARBA" id="ARBA00022723"/>
    </source>
</evidence>
<gene>
    <name evidence="8" type="ORF">BT96DRAFT_819626</name>
</gene>
<dbReference type="Proteomes" id="UP000799118">
    <property type="component" value="Unassembled WGS sequence"/>
</dbReference>
<dbReference type="GO" id="GO:0002376">
    <property type="term" value="P:immune system process"/>
    <property type="evidence" value="ECO:0007669"/>
    <property type="project" value="UniProtKB-KW"/>
</dbReference>
<sequence>SIQEKEEIIKAFGFSHCGHFYNCPNGHPFVITECGGAMEASLCPECGEQIGGQDHNLNTSNFRARELGDRAGRAGAERSPWAWARDAYLV</sequence>
<feature type="non-terminal residue" evidence="8">
    <location>
        <position position="1"/>
    </location>
</feature>
<reference evidence="8" key="1">
    <citation type="journal article" date="2019" name="Environ. Microbiol.">
        <title>Fungal ecological strategies reflected in gene transcription - a case study of two litter decomposers.</title>
        <authorList>
            <person name="Barbi F."/>
            <person name="Kohler A."/>
            <person name="Barry K."/>
            <person name="Baskaran P."/>
            <person name="Daum C."/>
            <person name="Fauchery L."/>
            <person name="Ihrmark K."/>
            <person name="Kuo A."/>
            <person name="LaButti K."/>
            <person name="Lipzen A."/>
            <person name="Morin E."/>
            <person name="Grigoriev I.V."/>
            <person name="Henrissat B."/>
            <person name="Lindahl B."/>
            <person name="Martin F."/>
        </authorList>
    </citation>
    <scope>NUCLEOTIDE SEQUENCE</scope>
    <source>
        <strain evidence="8">JB14</strain>
    </source>
</reference>
<dbReference type="PROSITE" id="PS51981">
    <property type="entry name" value="ZF_RZ"/>
    <property type="match status" value="1"/>
</dbReference>